<name>A0A9F3W1F1_PYTBI</name>
<feature type="region of interest" description="Disordered" evidence="1">
    <location>
        <begin position="305"/>
        <end position="328"/>
    </location>
</feature>
<dbReference type="PANTHER" id="PTHR16207:SF10">
    <property type="entry name" value="PROTEIN TASOR 2"/>
    <property type="match status" value="1"/>
</dbReference>
<dbReference type="GeneID" id="103062764"/>
<dbReference type="AlphaFoldDB" id="A0A9F3W1F1"/>
<reference evidence="3" key="1">
    <citation type="submission" date="2025-08" db="UniProtKB">
        <authorList>
            <consortium name="RefSeq"/>
        </authorList>
    </citation>
    <scope>IDENTIFICATION</scope>
    <source>
        <tissue evidence="3">Liver</tissue>
    </source>
</reference>
<evidence type="ECO:0000313" key="3">
    <source>
        <dbReference type="RefSeq" id="XP_015746914.1"/>
    </source>
</evidence>
<dbReference type="InterPro" id="IPR046432">
    <property type="entry name" value="TASOR"/>
</dbReference>
<proteinExistence type="predicted"/>
<dbReference type="PANTHER" id="PTHR16207">
    <property type="entry name" value="SET DOMAIN-CONTAINING PROTEIN"/>
    <property type="match status" value="1"/>
</dbReference>
<sequence>MDWEDESLVVGSGQDPCADWYPKSKLESLHHPRFKASPSVTESEFICGSGPGNETCKDGDWVSLENSQKVSDVKSEAMKYDFPFGFKKEDWSALLSLDMDHRPMPFKDYINFSVTKKHKEKTRTFHSFSKQHNPFTRDLGLINWSRSWGFLSDPVQNILDMECLRFHCRVKEILKKSQRSTSRVLPTKKILPQLIAEALPLRKVSELSAAGSPLRSRSPLLVTIANADPRTSGRCDEFFNPLPAVQEPFCSAAALKCQEGLGPRHPFPPSHLQKLTYNKLNSFPGDLSVVVDEFAKLSRAMAFEGGRAGNHEGDPTATSEDAGEKRGPAVPPRAIGYDYLFTELHNTLHVRLRNVAQEACRKPYLFYLMETEDDPFFGRVKVRLGW</sequence>
<evidence type="ECO:0000256" key="1">
    <source>
        <dbReference type="SAM" id="MobiDB-lite"/>
    </source>
</evidence>
<gene>
    <name evidence="3" type="primary">LOC103062764</name>
</gene>
<dbReference type="Proteomes" id="UP000695026">
    <property type="component" value="Unplaced"/>
</dbReference>
<dbReference type="GO" id="GO:0005654">
    <property type="term" value="C:nucleoplasm"/>
    <property type="evidence" value="ECO:0007669"/>
    <property type="project" value="TreeGrafter"/>
</dbReference>
<dbReference type="OrthoDB" id="5960959at2759"/>
<protein>
    <submittedName>
        <fullName evidence="3">Protein FAM208B-like</fullName>
    </submittedName>
</protein>
<accession>A0A9F3W1F1</accession>
<organism evidence="2 3">
    <name type="scientific">Python bivittatus</name>
    <name type="common">Burmese python</name>
    <name type="synonym">Python molurus bivittatus</name>
    <dbReference type="NCBI Taxonomy" id="176946"/>
    <lineage>
        <taxon>Eukaryota</taxon>
        <taxon>Metazoa</taxon>
        <taxon>Chordata</taxon>
        <taxon>Craniata</taxon>
        <taxon>Vertebrata</taxon>
        <taxon>Euteleostomi</taxon>
        <taxon>Lepidosauria</taxon>
        <taxon>Squamata</taxon>
        <taxon>Bifurcata</taxon>
        <taxon>Unidentata</taxon>
        <taxon>Episquamata</taxon>
        <taxon>Toxicofera</taxon>
        <taxon>Serpentes</taxon>
        <taxon>Henophidia</taxon>
        <taxon>Pythonidae</taxon>
        <taxon>Python</taxon>
    </lineage>
</organism>
<dbReference type="GO" id="GO:0045814">
    <property type="term" value="P:negative regulation of gene expression, epigenetic"/>
    <property type="evidence" value="ECO:0007669"/>
    <property type="project" value="InterPro"/>
</dbReference>
<dbReference type="RefSeq" id="XP_015746914.1">
    <property type="nucleotide sequence ID" value="XM_015891428.2"/>
</dbReference>
<dbReference type="KEGG" id="pbi:103062764"/>
<keyword evidence="2" id="KW-1185">Reference proteome</keyword>
<evidence type="ECO:0000313" key="2">
    <source>
        <dbReference type="Proteomes" id="UP000695026"/>
    </source>
</evidence>